<accession>A0A9P1NA09</accession>
<dbReference type="Proteomes" id="UP001152747">
    <property type="component" value="Unassembled WGS sequence"/>
</dbReference>
<evidence type="ECO:0000313" key="3">
    <source>
        <dbReference type="Proteomes" id="UP001152747"/>
    </source>
</evidence>
<organism evidence="2 3">
    <name type="scientific">Caenorhabditis angaria</name>
    <dbReference type="NCBI Taxonomy" id="860376"/>
    <lineage>
        <taxon>Eukaryota</taxon>
        <taxon>Metazoa</taxon>
        <taxon>Ecdysozoa</taxon>
        <taxon>Nematoda</taxon>
        <taxon>Chromadorea</taxon>
        <taxon>Rhabditida</taxon>
        <taxon>Rhabditina</taxon>
        <taxon>Rhabditomorpha</taxon>
        <taxon>Rhabditoidea</taxon>
        <taxon>Rhabditidae</taxon>
        <taxon>Peloderinae</taxon>
        <taxon>Caenorhabditis</taxon>
    </lineage>
</organism>
<dbReference type="EMBL" id="CANHGI010000006">
    <property type="protein sequence ID" value="CAI5456566.1"/>
    <property type="molecule type" value="Genomic_DNA"/>
</dbReference>
<keyword evidence="3" id="KW-1185">Reference proteome</keyword>
<gene>
    <name evidence="2" type="ORF">CAMP_LOCUS19203</name>
</gene>
<feature type="signal peptide" evidence="1">
    <location>
        <begin position="1"/>
        <end position="22"/>
    </location>
</feature>
<reference evidence="2" key="1">
    <citation type="submission" date="2022-11" db="EMBL/GenBank/DDBJ databases">
        <authorList>
            <person name="Kikuchi T."/>
        </authorList>
    </citation>
    <scope>NUCLEOTIDE SEQUENCE</scope>
    <source>
        <strain evidence="2">PS1010</strain>
    </source>
</reference>
<dbReference type="AlphaFoldDB" id="A0A9P1NA09"/>
<evidence type="ECO:0000313" key="2">
    <source>
        <dbReference type="EMBL" id="CAI5456566.1"/>
    </source>
</evidence>
<sequence>MAHLLHLLLTVALIFAILQVDAQNVSPDLAKHFKNDSQDFYNVAPDVCKQDPQFLTMYLCMGNLINGQNCSDIENSTHIETYLKEEDRERDLDLIFLHDVCMFSQRFFEEVFDDALDFAIFTDRISVLPEEAQDIRNMTGPGIVRAMLRLISNNLDVFRDIWKLSWNGF</sequence>
<evidence type="ECO:0000256" key="1">
    <source>
        <dbReference type="SAM" id="SignalP"/>
    </source>
</evidence>
<comment type="caution">
    <text evidence="2">The sequence shown here is derived from an EMBL/GenBank/DDBJ whole genome shotgun (WGS) entry which is preliminary data.</text>
</comment>
<keyword evidence="1" id="KW-0732">Signal</keyword>
<feature type="chain" id="PRO_5040202508" description="DUF19 domain-containing protein" evidence="1">
    <location>
        <begin position="23"/>
        <end position="169"/>
    </location>
</feature>
<proteinExistence type="predicted"/>
<name>A0A9P1NA09_9PELO</name>
<protein>
    <recommendedName>
        <fullName evidence="4">DUF19 domain-containing protein</fullName>
    </recommendedName>
</protein>
<evidence type="ECO:0008006" key="4">
    <source>
        <dbReference type="Google" id="ProtNLM"/>
    </source>
</evidence>